<dbReference type="InterPro" id="IPR018541">
    <property type="entry name" value="Ftsk_gamma"/>
</dbReference>
<dbReference type="SUPFAM" id="SSF52540">
    <property type="entry name" value="P-loop containing nucleoside triphosphate hydrolases"/>
    <property type="match status" value="1"/>
</dbReference>
<keyword evidence="11 17" id="KW-0472">Membrane</keyword>
<evidence type="ECO:0000256" key="13">
    <source>
        <dbReference type="ARBA" id="ARBA00024986"/>
    </source>
</evidence>
<name>A0ABN2UNW9_9MICC</name>
<sequence>MATPFGGAVRKMGPDVAIPAQQRRDGTGFFVLILALVIAWTMWWAPASDPAVGSFIFHIVAGTFGWFSILLPLVLLIIAVRFFRFPQADSANGRIFFGLAFATVAGSGISQLVFENPSMGATMEEKLTSGGVVGYLVVDPLATLVTPVPVWILMIVIAFFSVLVITATPVGRIPSRIVGAYHWLTGQDAVTTTSTEDTAYDEPQRTHDDHDQSYLYEHERAPKEKKRPGFFARLFGAKPTDDVDASGQPLAGDEAYASAVIDDGKPAVEILDESDEAPSAVPRPQTNHGTQVMDFGSLFDAEAEVEGDESATEAYGDIAQGATPESTEPTVPAGVRRPTADELALQQAREDAGLAEQAAQVPAAEVSKPVANMPPIPARSEQLELDGDVTYTLPTIDMLPQGPPPKERSEVNDRVVAALNTVFEQFKVEAEVTGFSRGPTVTRYEVEVAPGTKVEKVTNLERNIAYAVASTDVRVLSPIPGKSAIGVEIPNTDKEIVALGDVMRSNAARKTEHPMVMGVGKDVEGGYVMANLAKMPHLLVAGATGAGKSAFVNSMITSILMRATPDDVRMVLVDPKRVELTAYEGVPHLVTPIITNPKKASEVLQWVVEEMDTRYDDLAHFGFKHIDDFNNAVRAGKVELPPDSKRKLKPYPYLLVIIDELADLMMVAPRDVEDAVVRITQLARAAGIHLVLATQRPSVDVVTGLIKANVPSRLAFSTSSVTDSRVVLDQPGAEKLLGQGDALFLPMGKSKPMRVQGAWVNESEIRDVVDHVKSQMQVQYRDDVLPEKQAKVIDEDIGDDLEDLLQAIELVVTSQFGSTSMLQRKLRVGFARAGRLMDLMESRGVVGPSEGSKARDVLVKPDELADVIGNIKGDDTPSAVPDQVEPAATQAFDTPVETDTPDYYDPSDDSESEDAWQLTGR</sequence>
<evidence type="ECO:0000256" key="11">
    <source>
        <dbReference type="ARBA" id="ARBA00023136"/>
    </source>
</evidence>
<feature type="compositionally biased region" description="Acidic residues" evidence="16">
    <location>
        <begin position="899"/>
        <end position="914"/>
    </location>
</feature>
<dbReference type="PANTHER" id="PTHR22683">
    <property type="entry name" value="SPORULATION PROTEIN RELATED"/>
    <property type="match status" value="1"/>
</dbReference>
<dbReference type="InterPro" id="IPR027417">
    <property type="entry name" value="P-loop_NTPase"/>
</dbReference>
<evidence type="ECO:0000256" key="7">
    <source>
        <dbReference type="ARBA" id="ARBA00022829"/>
    </source>
</evidence>
<dbReference type="Pfam" id="PF09397">
    <property type="entry name" value="FtsK_gamma"/>
    <property type="match status" value="1"/>
</dbReference>
<feature type="transmembrane region" description="Helical" evidence="17">
    <location>
        <begin position="55"/>
        <end position="83"/>
    </location>
</feature>
<evidence type="ECO:0000256" key="6">
    <source>
        <dbReference type="ARBA" id="ARBA00022741"/>
    </source>
</evidence>
<keyword evidence="4" id="KW-0132">Cell division</keyword>
<evidence type="ECO:0000256" key="5">
    <source>
        <dbReference type="ARBA" id="ARBA00022692"/>
    </source>
</evidence>
<dbReference type="SUPFAM" id="SSF46785">
    <property type="entry name" value="Winged helix' DNA-binding domain"/>
    <property type="match status" value="1"/>
</dbReference>
<comment type="subunit">
    <text evidence="14">Homohexamer. Forms a ring that surrounds DNA.</text>
</comment>
<dbReference type="EMBL" id="BAAAMN010000029">
    <property type="protein sequence ID" value="GAA2037249.1"/>
    <property type="molecule type" value="Genomic_DNA"/>
</dbReference>
<dbReference type="SMART" id="SM00843">
    <property type="entry name" value="Ftsk_gamma"/>
    <property type="match status" value="1"/>
</dbReference>
<evidence type="ECO:0000256" key="1">
    <source>
        <dbReference type="ARBA" id="ARBA00004651"/>
    </source>
</evidence>
<keyword evidence="5 17" id="KW-0812">Transmembrane</keyword>
<feature type="region of interest" description="Disordered" evidence="16">
    <location>
        <begin position="873"/>
        <end position="921"/>
    </location>
</feature>
<reference evidence="19 20" key="1">
    <citation type="journal article" date="2019" name="Int. J. Syst. Evol. Microbiol.">
        <title>The Global Catalogue of Microorganisms (GCM) 10K type strain sequencing project: providing services to taxonomists for standard genome sequencing and annotation.</title>
        <authorList>
            <consortium name="The Broad Institute Genomics Platform"/>
            <consortium name="The Broad Institute Genome Sequencing Center for Infectious Disease"/>
            <person name="Wu L."/>
            <person name="Ma J."/>
        </authorList>
    </citation>
    <scope>NUCLEOTIDE SEQUENCE [LARGE SCALE GENOMIC DNA]</scope>
    <source>
        <strain evidence="19 20">JCM 13595</strain>
    </source>
</reference>
<feature type="transmembrane region" description="Helical" evidence="17">
    <location>
        <begin position="95"/>
        <end position="114"/>
    </location>
</feature>
<keyword evidence="6 15" id="KW-0547">Nucleotide-binding</keyword>
<evidence type="ECO:0000256" key="12">
    <source>
        <dbReference type="ARBA" id="ARBA00023306"/>
    </source>
</evidence>
<accession>A0ABN2UNW9</accession>
<dbReference type="InterPro" id="IPR003593">
    <property type="entry name" value="AAA+_ATPase"/>
</dbReference>
<dbReference type="Proteomes" id="UP001501461">
    <property type="component" value="Unassembled WGS sequence"/>
</dbReference>
<dbReference type="InterPro" id="IPR002543">
    <property type="entry name" value="FtsK_dom"/>
</dbReference>
<evidence type="ECO:0000256" key="17">
    <source>
        <dbReference type="SAM" id="Phobius"/>
    </source>
</evidence>
<keyword evidence="8 15" id="KW-0067">ATP-binding</keyword>
<protein>
    <submittedName>
        <fullName evidence="19">DNA translocase FtsK</fullName>
    </submittedName>
</protein>
<comment type="caution">
    <text evidence="19">The sequence shown here is derived from an EMBL/GenBank/DDBJ whole genome shotgun (WGS) entry which is preliminary data.</text>
</comment>
<feature type="binding site" evidence="15">
    <location>
        <begin position="542"/>
        <end position="549"/>
    </location>
    <ligand>
        <name>ATP</name>
        <dbReference type="ChEBI" id="CHEBI:30616"/>
    </ligand>
</feature>
<keyword evidence="9 17" id="KW-1133">Transmembrane helix</keyword>
<dbReference type="PANTHER" id="PTHR22683:SF41">
    <property type="entry name" value="DNA TRANSLOCASE FTSK"/>
    <property type="match status" value="1"/>
</dbReference>
<evidence type="ECO:0000259" key="18">
    <source>
        <dbReference type="PROSITE" id="PS50901"/>
    </source>
</evidence>
<evidence type="ECO:0000256" key="2">
    <source>
        <dbReference type="ARBA" id="ARBA00006474"/>
    </source>
</evidence>
<feature type="transmembrane region" description="Helical" evidence="17">
    <location>
        <begin position="148"/>
        <end position="167"/>
    </location>
</feature>
<gene>
    <name evidence="19" type="ORF">GCM10009720_17300</name>
</gene>
<organism evidence="19 20">
    <name type="scientific">Yaniella flava</name>
    <dbReference type="NCBI Taxonomy" id="287930"/>
    <lineage>
        <taxon>Bacteria</taxon>
        <taxon>Bacillati</taxon>
        <taxon>Actinomycetota</taxon>
        <taxon>Actinomycetes</taxon>
        <taxon>Micrococcales</taxon>
        <taxon>Micrococcaceae</taxon>
        <taxon>Yaniella</taxon>
    </lineage>
</organism>
<evidence type="ECO:0000256" key="14">
    <source>
        <dbReference type="ARBA" id="ARBA00025923"/>
    </source>
</evidence>
<evidence type="ECO:0000313" key="20">
    <source>
        <dbReference type="Proteomes" id="UP001501461"/>
    </source>
</evidence>
<evidence type="ECO:0000256" key="16">
    <source>
        <dbReference type="SAM" id="MobiDB-lite"/>
    </source>
</evidence>
<keyword evidence="3" id="KW-1003">Cell membrane</keyword>
<keyword evidence="7" id="KW-0159">Chromosome partition</keyword>
<evidence type="ECO:0000256" key="8">
    <source>
        <dbReference type="ARBA" id="ARBA00022840"/>
    </source>
</evidence>
<dbReference type="Pfam" id="PF13491">
    <property type="entry name" value="FtsK_4TM"/>
    <property type="match status" value="1"/>
</dbReference>
<comment type="similarity">
    <text evidence="2">Belongs to the FtsK/SpoIIIE/SftA family.</text>
</comment>
<dbReference type="CDD" id="cd01127">
    <property type="entry name" value="TrwB_TraG_TraD_VirD4"/>
    <property type="match status" value="1"/>
</dbReference>
<dbReference type="SMART" id="SM00382">
    <property type="entry name" value="AAA"/>
    <property type="match status" value="1"/>
</dbReference>
<dbReference type="InterPro" id="IPR036390">
    <property type="entry name" value="WH_DNA-bd_sf"/>
</dbReference>
<comment type="subcellular location">
    <subcellularLocation>
        <location evidence="1">Cell membrane</location>
        <topology evidence="1">Multi-pass membrane protein</topology>
    </subcellularLocation>
</comment>
<feature type="domain" description="FtsK" evidence="18">
    <location>
        <begin position="525"/>
        <end position="725"/>
    </location>
</feature>
<dbReference type="Gene3D" id="3.40.50.300">
    <property type="entry name" value="P-loop containing nucleotide triphosphate hydrolases"/>
    <property type="match status" value="1"/>
</dbReference>
<dbReference type="InterPro" id="IPR036388">
    <property type="entry name" value="WH-like_DNA-bd_sf"/>
</dbReference>
<comment type="function">
    <text evidence="13">Essential cell division protein that coordinates cell division and chromosome segregation. The N-terminus is involved in assembly of the cell-division machinery. The C-terminus functions as a DNA motor that moves dsDNA in an ATP-dependent manner towards the dif recombination site, which is located within the replication terminus region. Required for activation of the Xer recombinase, allowing activation of chromosome unlinking by recombination.</text>
</comment>
<keyword evidence="20" id="KW-1185">Reference proteome</keyword>
<dbReference type="InterPro" id="IPR025199">
    <property type="entry name" value="FtsK_4TM"/>
</dbReference>
<evidence type="ECO:0000256" key="9">
    <source>
        <dbReference type="ARBA" id="ARBA00022989"/>
    </source>
</evidence>
<dbReference type="Pfam" id="PF01580">
    <property type="entry name" value="FtsK_SpoIIIE"/>
    <property type="match status" value="1"/>
</dbReference>
<keyword evidence="12" id="KW-0131">Cell cycle</keyword>
<dbReference type="Gene3D" id="3.30.980.40">
    <property type="match status" value="1"/>
</dbReference>
<dbReference type="InterPro" id="IPR050206">
    <property type="entry name" value="FtsK/SpoIIIE/SftA"/>
</dbReference>
<evidence type="ECO:0000256" key="10">
    <source>
        <dbReference type="ARBA" id="ARBA00023125"/>
    </source>
</evidence>
<dbReference type="PROSITE" id="PS50901">
    <property type="entry name" value="FTSK"/>
    <property type="match status" value="1"/>
</dbReference>
<dbReference type="Pfam" id="PF17854">
    <property type="entry name" value="FtsK_alpha"/>
    <property type="match status" value="1"/>
</dbReference>
<proteinExistence type="inferred from homology"/>
<evidence type="ECO:0000256" key="15">
    <source>
        <dbReference type="PROSITE-ProRule" id="PRU00289"/>
    </source>
</evidence>
<dbReference type="Gene3D" id="1.10.10.10">
    <property type="entry name" value="Winged helix-like DNA-binding domain superfamily/Winged helix DNA-binding domain"/>
    <property type="match status" value="1"/>
</dbReference>
<dbReference type="InterPro" id="IPR041027">
    <property type="entry name" value="FtsK_alpha"/>
</dbReference>
<evidence type="ECO:0000256" key="4">
    <source>
        <dbReference type="ARBA" id="ARBA00022618"/>
    </source>
</evidence>
<feature type="transmembrane region" description="Helical" evidence="17">
    <location>
        <begin position="26"/>
        <end position="43"/>
    </location>
</feature>
<evidence type="ECO:0000313" key="19">
    <source>
        <dbReference type="EMBL" id="GAA2037249.1"/>
    </source>
</evidence>
<keyword evidence="10" id="KW-0238">DNA-binding</keyword>
<evidence type="ECO:0000256" key="3">
    <source>
        <dbReference type="ARBA" id="ARBA00022475"/>
    </source>
</evidence>